<keyword evidence="5" id="KW-0653">Protein transport</keyword>
<protein>
    <recommendedName>
        <fullName evidence="5">Protein TonB</fullName>
    </recommendedName>
</protein>
<dbReference type="InterPro" id="IPR052173">
    <property type="entry name" value="Beta-lactam_resp_regulator"/>
</dbReference>
<feature type="transmembrane region" description="Helical" evidence="5">
    <location>
        <begin position="211"/>
        <end position="230"/>
    </location>
</feature>
<gene>
    <name evidence="7" type="ORF">J2X05_004037</name>
</gene>
<keyword evidence="5" id="KW-0997">Cell inner membrane</keyword>
<evidence type="ECO:0000256" key="2">
    <source>
        <dbReference type="ARBA" id="ARBA00022692"/>
    </source>
</evidence>
<evidence type="ECO:0000256" key="4">
    <source>
        <dbReference type="ARBA" id="ARBA00023136"/>
    </source>
</evidence>
<keyword evidence="3 5" id="KW-1133">Transmembrane helix</keyword>
<sequence>MMSSSIFISVIVTGLLKPLMILLVMSVLWILLRKKSAALQHFVLSLGVVSILLLPFCAGALPHIEWARFPSLANIMLVPVSWFEEINIWLQNHINQKNFLMVAGIYLLVTTWLLFYLLLGIIGLALQTCRAQKVSSPGLISQLDELRELVDVSRKIDLVSSRSMSSPQTWGLLRPVIMLPHDALLWDQDKQLSVLIHELGHIARWDWLTTLLVKITCACFWFLLPLWWMAQKIYQQAELACDDYIYKLHNKQVTYAQNLLAIASSETSHKHANQGLQMRGQSPIGQRIMAILDQQRPHQSVPMEAAQYWLICGGFLLVLVAGVQLMPLQQQWRSQKIQFLHIEFHQPNTPAPAQSAPRTEQFSWELLQQLKPAAYTQPSHLDLPVGVEALSIEVNKPTAGELKQLAALQDTNNFLNENIQLVPDIRVEGFLPIEMATPEYPTAALHKGIEGWVQVEFTIDTNGAIIQPTIIGHSPSPIFDRAVLTALKKSRYRPQLLNGEPVVVQGVTELFRFTLSTNPQKVVIDKHRR</sequence>
<feature type="transmembrane region" description="Helical" evidence="5">
    <location>
        <begin position="43"/>
        <end position="64"/>
    </location>
</feature>
<evidence type="ECO:0000313" key="7">
    <source>
        <dbReference type="EMBL" id="MDR7091999.1"/>
    </source>
</evidence>
<dbReference type="PANTHER" id="PTHR34978">
    <property type="entry name" value="POSSIBLE SENSOR-TRANSDUCER PROTEIN BLAR"/>
    <property type="match status" value="1"/>
</dbReference>
<dbReference type="Pfam" id="PF03544">
    <property type="entry name" value="TonB_C"/>
    <property type="match status" value="1"/>
</dbReference>
<dbReference type="Gene3D" id="3.30.1150.10">
    <property type="match status" value="1"/>
</dbReference>
<evidence type="ECO:0000259" key="6">
    <source>
        <dbReference type="PROSITE" id="PS52015"/>
    </source>
</evidence>
<evidence type="ECO:0000256" key="5">
    <source>
        <dbReference type="RuleBase" id="RU362123"/>
    </source>
</evidence>
<comment type="function">
    <text evidence="5">Interacts with outer membrane receptor proteins that carry out high-affinity binding and energy dependent uptake into the periplasmic space of specific substrates. It could act to transduce energy from the cytoplasmic membrane to specific energy-requiring processes in the outer membrane, resulting in the release into the periplasm of ligands bound by these outer membrane proteins.</text>
</comment>
<dbReference type="InterPro" id="IPR008756">
    <property type="entry name" value="Peptidase_M56"/>
</dbReference>
<comment type="caution">
    <text evidence="7">The sequence shown here is derived from an EMBL/GenBank/DDBJ whole genome shotgun (WGS) entry which is preliminary data.</text>
</comment>
<keyword evidence="5" id="KW-0813">Transport</keyword>
<feature type="transmembrane region" description="Helical" evidence="5">
    <location>
        <begin position="99"/>
        <end position="126"/>
    </location>
</feature>
<keyword evidence="5" id="KW-0735">Signal-anchor</keyword>
<keyword evidence="2 5" id="KW-0812">Transmembrane</keyword>
<dbReference type="InterPro" id="IPR006260">
    <property type="entry name" value="TonB/TolA_C"/>
</dbReference>
<evidence type="ECO:0000256" key="1">
    <source>
        <dbReference type="ARBA" id="ARBA00004167"/>
    </source>
</evidence>
<dbReference type="PROSITE" id="PS52015">
    <property type="entry name" value="TONB_CTD"/>
    <property type="match status" value="1"/>
</dbReference>
<dbReference type="InterPro" id="IPR003538">
    <property type="entry name" value="TonB"/>
</dbReference>
<comment type="caution">
    <text evidence="5">Lacks conserved residue(s) required for the propagation of feature annotation.</text>
</comment>
<dbReference type="NCBIfam" id="TIGR01352">
    <property type="entry name" value="tonB_Cterm"/>
    <property type="match status" value="1"/>
</dbReference>
<feature type="transmembrane region" description="Helical" evidence="5">
    <location>
        <begin position="6"/>
        <end position="31"/>
    </location>
</feature>
<reference evidence="7 8" key="1">
    <citation type="submission" date="2023-07" db="EMBL/GenBank/DDBJ databases">
        <title>Sorghum-associated microbial communities from plants grown in Nebraska, USA.</title>
        <authorList>
            <person name="Schachtman D."/>
        </authorList>
    </citation>
    <scope>NUCLEOTIDE SEQUENCE [LARGE SCALE GENOMIC DNA]</scope>
    <source>
        <strain evidence="7 8">BE190</strain>
    </source>
</reference>
<accession>A0ABU1V3K6</accession>
<comment type="similarity">
    <text evidence="5">Belongs to the TonB family.</text>
</comment>
<dbReference type="InterPro" id="IPR037682">
    <property type="entry name" value="TonB_C"/>
</dbReference>
<dbReference type="RefSeq" id="WP_310075881.1">
    <property type="nucleotide sequence ID" value="NZ_JAVDVX010000009.1"/>
</dbReference>
<comment type="subcellular location">
    <subcellularLocation>
        <location evidence="5">Cell inner membrane</location>
        <topology evidence="5">Single-pass membrane protein</topology>
        <orientation evidence="5">Periplasmic side</orientation>
    </subcellularLocation>
    <subcellularLocation>
        <location evidence="1">Membrane</location>
        <topology evidence="1">Single-pass membrane protein</topology>
    </subcellularLocation>
</comment>
<keyword evidence="4 5" id="KW-0472">Membrane</keyword>
<dbReference type="EMBL" id="JAVDVX010000009">
    <property type="protein sequence ID" value="MDR7091999.1"/>
    <property type="molecule type" value="Genomic_DNA"/>
</dbReference>
<organism evidence="7 8">
    <name type="scientific">Cellvibrio fibrivorans</name>
    <dbReference type="NCBI Taxonomy" id="126350"/>
    <lineage>
        <taxon>Bacteria</taxon>
        <taxon>Pseudomonadati</taxon>
        <taxon>Pseudomonadota</taxon>
        <taxon>Gammaproteobacteria</taxon>
        <taxon>Cellvibrionales</taxon>
        <taxon>Cellvibrionaceae</taxon>
        <taxon>Cellvibrio</taxon>
    </lineage>
</organism>
<dbReference type="SUPFAM" id="SSF74653">
    <property type="entry name" value="TolA/TonB C-terminal domain"/>
    <property type="match status" value="1"/>
</dbReference>
<keyword evidence="8" id="KW-1185">Reference proteome</keyword>
<dbReference type="Proteomes" id="UP001253595">
    <property type="component" value="Unassembled WGS sequence"/>
</dbReference>
<dbReference type="PRINTS" id="PR01374">
    <property type="entry name" value="TONBPROTEIN"/>
</dbReference>
<feature type="transmembrane region" description="Helical" evidence="5">
    <location>
        <begin position="306"/>
        <end position="326"/>
    </location>
</feature>
<evidence type="ECO:0000256" key="3">
    <source>
        <dbReference type="ARBA" id="ARBA00022989"/>
    </source>
</evidence>
<proteinExistence type="inferred from homology"/>
<feature type="domain" description="TonB C-terminal" evidence="6">
    <location>
        <begin position="425"/>
        <end position="522"/>
    </location>
</feature>
<evidence type="ECO:0000313" key="8">
    <source>
        <dbReference type="Proteomes" id="UP001253595"/>
    </source>
</evidence>
<keyword evidence="5" id="KW-1003">Cell membrane</keyword>
<dbReference type="CDD" id="cd07341">
    <property type="entry name" value="M56_BlaR1_MecR1_like"/>
    <property type="match status" value="1"/>
</dbReference>
<name>A0ABU1V3K6_9GAMM</name>
<dbReference type="Pfam" id="PF05569">
    <property type="entry name" value="Peptidase_M56"/>
    <property type="match status" value="1"/>
</dbReference>
<dbReference type="PANTHER" id="PTHR34978:SF3">
    <property type="entry name" value="SLR0241 PROTEIN"/>
    <property type="match status" value="1"/>
</dbReference>